<proteinExistence type="predicted"/>
<keyword evidence="1" id="KW-0472">Membrane</keyword>
<dbReference type="EMBL" id="MHQI01000028">
    <property type="protein sequence ID" value="OHA00056.1"/>
    <property type="molecule type" value="Genomic_DNA"/>
</dbReference>
<evidence type="ECO:0000256" key="1">
    <source>
        <dbReference type="SAM" id="Phobius"/>
    </source>
</evidence>
<dbReference type="Proteomes" id="UP000179023">
    <property type="component" value="Unassembled WGS sequence"/>
</dbReference>
<evidence type="ECO:0000313" key="3">
    <source>
        <dbReference type="Proteomes" id="UP000179023"/>
    </source>
</evidence>
<keyword evidence="1" id="KW-1133">Transmembrane helix</keyword>
<accession>A0A1G2KKY9</accession>
<dbReference type="AlphaFoldDB" id="A0A1G2KKY9"/>
<organism evidence="2 3">
    <name type="scientific">Candidatus Sungbacteria bacterium RIFCSPHIGHO2_02_FULL_47_11</name>
    <dbReference type="NCBI Taxonomy" id="1802270"/>
    <lineage>
        <taxon>Bacteria</taxon>
        <taxon>Candidatus Sungiibacteriota</taxon>
    </lineage>
</organism>
<sequence>MMRFVLAILYVGTVAGTGTWMYLHNGKILEVIAASISVACGLAFLLILHAKIARLLACIGQRVCNYPNFP</sequence>
<name>A0A1G2KKY9_9BACT</name>
<gene>
    <name evidence="2" type="ORF">A3C07_05225</name>
</gene>
<reference evidence="2 3" key="1">
    <citation type="journal article" date="2016" name="Nat. Commun.">
        <title>Thousands of microbial genomes shed light on interconnected biogeochemical processes in an aquifer system.</title>
        <authorList>
            <person name="Anantharaman K."/>
            <person name="Brown C.T."/>
            <person name="Hug L.A."/>
            <person name="Sharon I."/>
            <person name="Castelle C.J."/>
            <person name="Probst A.J."/>
            <person name="Thomas B.C."/>
            <person name="Singh A."/>
            <person name="Wilkins M.J."/>
            <person name="Karaoz U."/>
            <person name="Brodie E.L."/>
            <person name="Williams K.H."/>
            <person name="Hubbard S.S."/>
            <person name="Banfield J.F."/>
        </authorList>
    </citation>
    <scope>NUCLEOTIDE SEQUENCE [LARGE SCALE GENOMIC DNA]</scope>
</reference>
<evidence type="ECO:0000313" key="2">
    <source>
        <dbReference type="EMBL" id="OHA00056.1"/>
    </source>
</evidence>
<feature type="transmembrane region" description="Helical" evidence="1">
    <location>
        <begin position="32"/>
        <end position="52"/>
    </location>
</feature>
<keyword evidence="1" id="KW-0812">Transmembrane</keyword>
<comment type="caution">
    <text evidence="2">The sequence shown here is derived from an EMBL/GenBank/DDBJ whole genome shotgun (WGS) entry which is preliminary data.</text>
</comment>
<protein>
    <submittedName>
        <fullName evidence="2">Uncharacterized protein</fullName>
    </submittedName>
</protein>